<organism evidence="11 12">
    <name type="scientific">Acorus gramineus</name>
    <name type="common">Dwarf sweet flag</name>
    <dbReference type="NCBI Taxonomy" id="55184"/>
    <lineage>
        <taxon>Eukaryota</taxon>
        <taxon>Viridiplantae</taxon>
        <taxon>Streptophyta</taxon>
        <taxon>Embryophyta</taxon>
        <taxon>Tracheophyta</taxon>
        <taxon>Spermatophyta</taxon>
        <taxon>Magnoliopsida</taxon>
        <taxon>Liliopsida</taxon>
        <taxon>Acoraceae</taxon>
        <taxon>Acorus</taxon>
    </lineage>
</organism>
<dbReference type="PANTHER" id="PTHR33285">
    <property type="entry name" value="PHYTOSULFOKINES 3"/>
    <property type="match status" value="1"/>
</dbReference>
<protein>
    <recommendedName>
        <fullName evidence="10">Phytosulfokine</fullName>
    </recommendedName>
    <component>
        <recommendedName>
            <fullName evidence="10">Phytosulfokine-alpha</fullName>
            <shortName evidence="10">PSK-alpha</shortName>
            <shortName evidence="10">Phytosulfokine-a</shortName>
        </recommendedName>
    </component>
    <component>
        <recommendedName>
            <fullName evidence="10">Phytosulfokine-beta</fullName>
            <shortName evidence="10">PSK-beta</shortName>
            <shortName evidence="10">Phytosulfokine-b</shortName>
        </recommendedName>
    </component>
</protein>
<dbReference type="GO" id="GO:0008283">
    <property type="term" value="P:cell population proliferation"/>
    <property type="evidence" value="ECO:0007669"/>
    <property type="project" value="UniProtKB-UniRule"/>
</dbReference>
<evidence type="ECO:0000256" key="6">
    <source>
        <dbReference type="ARBA" id="ARBA00022641"/>
    </source>
</evidence>
<evidence type="ECO:0000313" key="11">
    <source>
        <dbReference type="EMBL" id="KAK1275734.1"/>
    </source>
</evidence>
<proteinExistence type="inferred from homology"/>
<comment type="PTM">
    <text evidence="10">Sulfation is important for activity and for the binding to a putative membrane receptor.</text>
</comment>
<comment type="function">
    <text evidence="1 10">Promotes plant cell differentiation, organogenesis and somatic embryogenesis as well as cell proliferation.</text>
</comment>
<evidence type="ECO:0000256" key="3">
    <source>
        <dbReference type="ARBA" id="ARBA00010781"/>
    </source>
</evidence>
<evidence type="ECO:0000256" key="8">
    <source>
        <dbReference type="ARBA" id="ARBA00022782"/>
    </source>
</evidence>
<keyword evidence="6 10" id="KW-0765">Sulfation</keyword>
<keyword evidence="4 10" id="KW-0217">Developmental protein</keyword>
<comment type="caution">
    <text evidence="11">The sequence shown here is derived from an EMBL/GenBank/DDBJ whole genome shotgun (WGS) entry which is preliminary data.</text>
</comment>
<dbReference type="GO" id="GO:0008083">
    <property type="term" value="F:growth factor activity"/>
    <property type="evidence" value="ECO:0007669"/>
    <property type="project" value="UniProtKB-UniRule"/>
</dbReference>
<accession>A0AAV9BHZ1</accession>
<dbReference type="GO" id="GO:0005576">
    <property type="term" value="C:extracellular region"/>
    <property type="evidence" value="ECO:0007669"/>
    <property type="project" value="UniProtKB-SubCell"/>
</dbReference>
<dbReference type="PANTHER" id="PTHR33285:SF55">
    <property type="entry name" value="PHYTOSULFOKINES 3"/>
    <property type="match status" value="1"/>
</dbReference>
<keyword evidence="8 10" id="KW-0221">Differentiation</keyword>
<evidence type="ECO:0000256" key="7">
    <source>
        <dbReference type="ARBA" id="ARBA00022729"/>
    </source>
</evidence>
<sequence>MERELTVEAARDVPAQITDHGSSEEVKNDVEGCGNGEEECLMRRTLVDHIDYIYSEGKN</sequence>
<dbReference type="InterPro" id="IPR009438">
    <property type="entry name" value="Phytosulfokine"/>
</dbReference>
<evidence type="ECO:0000313" key="12">
    <source>
        <dbReference type="Proteomes" id="UP001179952"/>
    </source>
</evidence>
<keyword evidence="5 10" id="KW-0964">Secreted</keyword>
<keyword evidence="7 10" id="KW-0732">Signal</keyword>
<evidence type="ECO:0000256" key="2">
    <source>
        <dbReference type="ARBA" id="ARBA00004613"/>
    </source>
</evidence>
<dbReference type="AlphaFoldDB" id="A0AAV9BHZ1"/>
<evidence type="ECO:0000256" key="10">
    <source>
        <dbReference type="RuleBase" id="RU368031"/>
    </source>
</evidence>
<reference evidence="11" key="2">
    <citation type="submission" date="2023-06" db="EMBL/GenBank/DDBJ databases">
        <authorList>
            <person name="Ma L."/>
            <person name="Liu K.-W."/>
            <person name="Li Z."/>
            <person name="Hsiao Y.-Y."/>
            <person name="Qi Y."/>
            <person name="Fu T."/>
            <person name="Tang G."/>
            <person name="Zhang D."/>
            <person name="Sun W.-H."/>
            <person name="Liu D.-K."/>
            <person name="Li Y."/>
            <person name="Chen G.-Z."/>
            <person name="Liu X.-D."/>
            <person name="Liao X.-Y."/>
            <person name="Jiang Y.-T."/>
            <person name="Yu X."/>
            <person name="Hao Y."/>
            <person name="Huang J."/>
            <person name="Zhao X.-W."/>
            <person name="Ke S."/>
            <person name="Chen Y.-Y."/>
            <person name="Wu W.-L."/>
            <person name="Hsu J.-L."/>
            <person name="Lin Y.-F."/>
            <person name="Huang M.-D."/>
            <person name="Li C.-Y."/>
            <person name="Huang L."/>
            <person name="Wang Z.-W."/>
            <person name="Zhao X."/>
            <person name="Zhong W.-Y."/>
            <person name="Peng D.-H."/>
            <person name="Ahmad S."/>
            <person name="Lan S."/>
            <person name="Zhang J.-S."/>
            <person name="Tsai W.-C."/>
            <person name="Van De Peer Y."/>
            <person name="Liu Z.-J."/>
        </authorList>
    </citation>
    <scope>NUCLEOTIDE SEQUENCE</scope>
    <source>
        <strain evidence="11">SCP</strain>
        <tissue evidence="11">Leaves</tissue>
    </source>
</reference>
<comment type="subcellular location">
    <subcellularLocation>
        <location evidence="2 10">Secreted</location>
    </subcellularLocation>
</comment>
<gene>
    <name evidence="11" type="ORF">QJS04_geneDACA016007</name>
</gene>
<reference evidence="11" key="1">
    <citation type="journal article" date="2023" name="Nat. Commun.">
        <title>Diploid and tetraploid genomes of Acorus and the evolution of monocots.</title>
        <authorList>
            <person name="Ma L."/>
            <person name="Liu K.W."/>
            <person name="Li Z."/>
            <person name="Hsiao Y.Y."/>
            <person name="Qi Y."/>
            <person name="Fu T."/>
            <person name="Tang G.D."/>
            <person name="Zhang D."/>
            <person name="Sun W.H."/>
            <person name="Liu D.K."/>
            <person name="Li Y."/>
            <person name="Chen G.Z."/>
            <person name="Liu X.D."/>
            <person name="Liao X.Y."/>
            <person name="Jiang Y.T."/>
            <person name="Yu X."/>
            <person name="Hao Y."/>
            <person name="Huang J."/>
            <person name="Zhao X.W."/>
            <person name="Ke S."/>
            <person name="Chen Y.Y."/>
            <person name="Wu W.L."/>
            <person name="Hsu J.L."/>
            <person name="Lin Y.F."/>
            <person name="Huang M.D."/>
            <person name="Li C.Y."/>
            <person name="Huang L."/>
            <person name="Wang Z.W."/>
            <person name="Zhao X."/>
            <person name="Zhong W.Y."/>
            <person name="Peng D.H."/>
            <person name="Ahmad S."/>
            <person name="Lan S."/>
            <person name="Zhang J.S."/>
            <person name="Tsai W.C."/>
            <person name="Van de Peer Y."/>
            <person name="Liu Z.J."/>
        </authorList>
    </citation>
    <scope>NUCLEOTIDE SEQUENCE</scope>
    <source>
        <strain evidence="11">SCP</strain>
    </source>
</reference>
<dbReference type="Pfam" id="PF06404">
    <property type="entry name" value="PSK"/>
    <property type="match status" value="1"/>
</dbReference>
<evidence type="ECO:0000256" key="1">
    <source>
        <dbReference type="ARBA" id="ARBA00003158"/>
    </source>
</evidence>
<keyword evidence="12" id="KW-1185">Reference proteome</keyword>
<evidence type="ECO:0000256" key="5">
    <source>
        <dbReference type="ARBA" id="ARBA00022525"/>
    </source>
</evidence>
<evidence type="ECO:0000256" key="4">
    <source>
        <dbReference type="ARBA" id="ARBA00022473"/>
    </source>
</evidence>
<comment type="similarity">
    <text evidence="3 10">Belongs to the phytosulfokine family.</text>
</comment>
<name>A0AAV9BHZ1_ACOGR</name>
<dbReference type="GO" id="GO:0030154">
    <property type="term" value="P:cell differentiation"/>
    <property type="evidence" value="ECO:0007669"/>
    <property type="project" value="UniProtKB-UniRule"/>
</dbReference>
<dbReference type="Proteomes" id="UP001179952">
    <property type="component" value="Unassembled WGS sequence"/>
</dbReference>
<comment type="PTM">
    <text evidence="10">PSK-alpha is produced by endopeptidase digestion. PSK-beta is produced from PSK-alpha by exopeptidase digestion.</text>
</comment>
<evidence type="ECO:0000256" key="9">
    <source>
        <dbReference type="ARBA" id="ARBA00023030"/>
    </source>
</evidence>
<keyword evidence="9 10" id="KW-0339">Growth factor</keyword>
<dbReference type="EMBL" id="JAUJYN010000003">
    <property type="protein sequence ID" value="KAK1275734.1"/>
    <property type="molecule type" value="Genomic_DNA"/>
</dbReference>